<gene>
    <name evidence="12" type="ORF">DY245_31355</name>
</gene>
<evidence type="ECO:0000256" key="6">
    <source>
        <dbReference type="ARBA" id="ARBA00022603"/>
    </source>
</evidence>
<protein>
    <recommendedName>
        <fullName evidence="4">Protein-L-isoaspartate O-methyltransferase</fullName>
        <ecNumber evidence="3">2.1.1.77</ecNumber>
    </recommendedName>
    <alternativeName>
        <fullName evidence="11">L-isoaspartyl protein carboxyl methyltransferase</fullName>
    </alternativeName>
    <alternativeName>
        <fullName evidence="9">Protein L-isoaspartyl methyltransferase</fullName>
    </alternativeName>
    <alternativeName>
        <fullName evidence="10">Protein-beta-aspartate methyltransferase</fullName>
    </alternativeName>
</protein>
<evidence type="ECO:0000313" key="12">
    <source>
        <dbReference type="EMBL" id="REK86655.1"/>
    </source>
</evidence>
<sequence length="391" mass="42553">MSTDAHKERPSLDGPGRALMSSGALSSDWAPSYAAVPRSAVLPDLMWPFDMAVGRSVAVSKADDPAKWHAYADSDVPIVTQWDDGKHSGTEPGHVPTSSASMPSVVFRMLQDLDLRPGHKALEIGTATTWNALLMAHRAGPGSVTTMEVDRAVATAAMATVERLGIPLHVVHGDGFQGYPEGAPYDRVIATCGLRSIPFAWVEQCRPGGVIVAPWGTNYSHADAVARLVVAPDGESASGRFTGPVEFMKLRSQRFVPRAHSAYVTGSVADGDESSTTITEAEFVGEQFGPERFAMGVRVPRCSYVVAEKSDGARPVWFYSLSDNSWACVMFRDGDTARVWQVGPRRLWDNAENAFRWWVHRGKPDHTRFGLTVTAEGERVWLDDPAESWAL</sequence>
<evidence type="ECO:0000256" key="7">
    <source>
        <dbReference type="ARBA" id="ARBA00022679"/>
    </source>
</evidence>
<evidence type="ECO:0000256" key="10">
    <source>
        <dbReference type="ARBA" id="ARBA00031323"/>
    </source>
</evidence>
<keyword evidence="6 12" id="KW-0489">Methyltransferase</keyword>
<dbReference type="OrthoDB" id="5143400at2"/>
<evidence type="ECO:0000256" key="11">
    <source>
        <dbReference type="ARBA" id="ARBA00031350"/>
    </source>
</evidence>
<comment type="subcellular location">
    <subcellularLocation>
        <location evidence="1">Cytoplasm</location>
    </subcellularLocation>
</comment>
<evidence type="ECO:0000256" key="8">
    <source>
        <dbReference type="ARBA" id="ARBA00022691"/>
    </source>
</evidence>
<dbReference type="Gene3D" id="3.40.50.150">
    <property type="entry name" value="Vaccinia Virus protein VP39"/>
    <property type="match status" value="1"/>
</dbReference>
<accession>A0A371PW07</accession>
<dbReference type="SUPFAM" id="SSF53335">
    <property type="entry name" value="S-adenosyl-L-methionine-dependent methyltransferases"/>
    <property type="match status" value="1"/>
</dbReference>
<dbReference type="InterPro" id="IPR000682">
    <property type="entry name" value="PCMT"/>
</dbReference>
<evidence type="ECO:0000256" key="4">
    <source>
        <dbReference type="ARBA" id="ARBA00013346"/>
    </source>
</evidence>
<dbReference type="InterPro" id="IPR029063">
    <property type="entry name" value="SAM-dependent_MTases_sf"/>
</dbReference>
<dbReference type="AlphaFoldDB" id="A0A371PW07"/>
<dbReference type="GO" id="GO:0005737">
    <property type="term" value="C:cytoplasm"/>
    <property type="evidence" value="ECO:0007669"/>
    <property type="project" value="UniProtKB-SubCell"/>
</dbReference>
<evidence type="ECO:0000313" key="13">
    <source>
        <dbReference type="Proteomes" id="UP000262477"/>
    </source>
</evidence>
<dbReference type="EC" id="2.1.1.77" evidence="3"/>
<dbReference type="Pfam" id="PF01135">
    <property type="entry name" value="PCMT"/>
    <property type="match status" value="1"/>
</dbReference>
<dbReference type="Proteomes" id="UP000262477">
    <property type="component" value="Unassembled WGS sequence"/>
</dbReference>
<evidence type="ECO:0000256" key="5">
    <source>
        <dbReference type="ARBA" id="ARBA00022490"/>
    </source>
</evidence>
<dbReference type="GO" id="GO:0032259">
    <property type="term" value="P:methylation"/>
    <property type="evidence" value="ECO:0007669"/>
    <property type="project" value="UniProtKB-KW"/>
</dbReference>
<evidence type="ECO:0000256" key="9">
    <source>
        <dbReference type="ARBA" id="ARBA00030757"/>
    </source>
</evidence>
<keyword evidence="8" id="KW-0949">S-adenosyl-L-methionine</keyword>
<keyword evidence="13" id="KW-1185">Reference proteome</keyword>
<keyword evidence="5" id="KW-0963">Cytoplasm</keyword>
<proteinExistence type="inferred from homology"/>
<organism evidence="12 13">
    <name type="scientific">Streptomyces inhibens</name>
    <dbReference type="NCBI Taxonomy" id="2293571"/>
    <lineage>
        <taxon>Bacteria</taxon>
        <taxon>Bacillati</taxon>
        <taxon>Actinomycetota</taxon>
        <taxon>Actinomycetes</taxon>
        <taxon>Kitasatosporales</taxon>
        <taxon>Streptomycetaceae</taxon>
        <taxon>Streptomyces</taxon>
    </lineage>
</organism>
<evidence type="ECO:0000256" key="3">
    <source>
        <dbReference type="ARBA" id="ARBA00011890"/>
    </source>
</evidence>
<evidence type="ECO:0000256" key="1">
    <source>
        <dbReference type="ARBA" id="ARBA00004496"/>
    </source>
</evidence>
<keyword evidence="7 12" id="KW-0808">Transferase</keyword>
<comment type="caution">
    <text evidence="12">The sequence shown here is derived from an EMBL/GenBank/DDBJ whole genome shotgun (WGS) entry which is preliminary data.</text>
</comment>
<dbReference type="GO" id="GO:0004719">
    <property type="term" value="F:protein-L-isoaspartate (D-aspartate) O-methyltransferase activity"/>
    <property type="evidence" value="ECO:0007669"/>
    <property type="project" value="UniProtKB-EC"/>
</dbReference>
<evidence type="ECO:0000256" key="2">
    <source>
        <dbReference type="ARBA" id="ARBA00005369"/>
    </source>
</evidence>
<comment type="similarity">
    <text evidence="2">Belongs to the methyltransferase superfamily. L-isoaspartyl/D-aspartyl protein methyltransferase family.</text>
</comment>
<dbReference type="PANTHER" id="PTHR11579">
    <property type="entry name" value="PROTEIN-L-ISOASPARTATE O-METHYLTRANSFERASE"/>
    <property type="match status" value="1"/>
</dbReference>
<reference evidence="12 13" key="1">
    <citation type="submission" date="2018-08" db="EMBL/GenBank/DDBJ databases">
        <title>Streptomyces NEAU-D10 sp. nov., a novel Actinomycete isolated from soil.</title>
        <authorList>
            <person name="Jin L."/>
        </authorList>
    </citation>
    <scope>NUCLEOTIDE SEQUENCE [LARGE SCALE GENOMIC DNA]</scope>
    <source>
        <strain evidence="12 13">NEAU-D10</strain>
    </source>
</reference>
<dbReference type="EMBL" id="QUAC01000242">
    <property type="protein sequence ID" value="REK86655.1"/>
    <property type="molecule type" value="Genomic_DNA"/>
</dbReference>
<dbReference type="PANTHER" id="PTHR11579:SF0">
    <property type="entry name" value="PROTEIN-L-ISOASPARTATE(D-ASPARTATE) O-METHYLTRANSFERASE"/>
    <property type="match status" value="1"/>
</dbReference>
<name>A0A371PW07_STRIH</name>